<reference evidence="1" key="1">
    <citation type="submission" date="2014-09" db="EMBL/GenBank/DDBJ databases">
        <authorList>
            <person name="Magalhaes I.L.F."/>
            <person name="Oliveira U."/>
            <person name="Santos F.R."/>
            <person name="Vidigal T.H.D.A."/>
            <person name="Brescovit A.D."/>
            <person name="Santos A.J."/>
        </authorList>
    </citation>
    <scope>NUCLEOTIDE SEQUENCE</scope>
</reference>
<proteinExistence type="predicted"/>
<feature type="non-terminal residue" evidence="1">
    <location>
        <position position="1"/>
    </location>
</feature>
<sequence>CSEYSKRTNMRCKILGSWQNCNSFQRLRLLWSIYMVKGDCGRTITIQWKALLLNTDPLEEEGTNYCRSPEGYLSYQNSYLRLRNISNHSRDLERIESGEFVSSTRDL</sequence>
<dbReference type="AlphaFoldDB" id="A0A0K8SZI2"/>
<dbReference type="EMBL" id="GBRD01007250">
    <property type="protein sequence ID" value="JAG58571.1"/>
    <property type="molecule type" value="Transcribed_RNA"/>
</dbReference>
<name>A0A0K8SZI2_LYGHE</name>
<organism evidence="1">
    <name type="scientific">Lygus hesperus</name>
    <name type="common">Western plant bug</name>
    <dbReference type="NCBI Taxonomy" id="30085"/>
    <lineage>
        <taxon>Eukaryota</taxon>
        <taxon>Metazoa</taxon>
        <taxon>Ecdysozoa</taxon>
        <taxon>Arthropoda</taxon>
        <taxon>Hexapoda</taxon>
        <taxon>Insecta</taxon>
        <taxon>Pterygota</taxon>
        <taxon>Neoptera</taxon>
        <taxon>Paraneoptera</taxon>
        <taxon>Hemiptera</taxon>
        <taxon>Heteroptera</taxon>
        <taxon>Panheteroptera</taxon>
        <taxon>Cimicomorpha</taxon>
        <taxon>Miridae</taxon>
        <taxon>Mirini</taxon>
        <taxon>Lygus</taxon>
    </lineage>
</organism>
<protein>
    <submittedName>
        <fullName evidence="1">Uncharacterized protein</fullName>
    </submittedName>
</protein>
<accession>A0A0K8SZI2</accession>
<evidence type="ECO:0000313" key="1">
    <source>
        <dbReference type="EMBL" id="JAG58571.1"/>
    </source>
</evidence>